<dbReference type="InterPro" id="IPR004710">
    <property type="entry name" value="Bilac:Na_transpt"/>
</dbReference>
<dbReference type="PANTHER" id="PTHR10361">
    <property type="entry name" value="SODIUM-BILE ACID COTRANSPORTER"/>
    <property type="match status" value="1"/>
</dbReference>
<feature type="transmembrane region" description="Helical" evidence="5">
    <location>
        <begin position="228"/>
        <end position="253"/>
    </location>
</feature>
<accession>A0ABM8AP39</accession>
<gene>
    <name evidence="6" type="ORF">JCM14722_06940</name>
</gene>
<keyword evidence="4 5" id="KW-0472">Membrane</keyword>
<dbReference type="PANTHER" id="PTHR10361:SF28">
    <property type="entry name" value="P3 PROTEIN-RELATED"/>
    <property type="match status" value="1"/>
</dbReference>
<dbReference type="InterPro" id="IPR038770">
    <property type="entry name" value="Na+/solute_symporter_sf"/>
</dbReference>
<dbReference type="Pfam" id="PF01758">
    <property type="entry name" value="SBF"/>
    <property type="match status" value="1"/>
</dbReference>
<feature type="transmembrane region" description="Helical" evidence="5">
    <location>
        <begin position="107"/>
        <end position="130"/>
    </location>
</feature>
<evidence type="ECO:0000256" key="5">
    <source>
        <dbReference type="SAM" id="Phobius"/>
    </source>
</evidence>
<name>A0ABM8AP39_9BACT</name>
<sequence>MRRGLGHATAMTVHAIPQFIERQFLLIAVVASALALAWPQSFIWVKPHIPLGLGLIMFGMGLTLEFEDFRNILRKWPLVGLGMVLQYVIMPGLAVGVSFILGLPPEAVVGMVVVGACPGGTASNVIAYLARANVPLSVTMTLASTCLAPVLTPAIIYLILERQVEIEFWSMVRSVFWIVIFPLVDGLVLRRLFRARLEPVLRYFPSFSIIVIVLLIACIMGLNRETLLAFPVLVLLGVALHNGFGLAAGYGVARLFRCSRQDARTLAIEVGMQNSGLGVALAVKHFGVATALPGALFSLWHNLSGVALARRWNRRNG</sequence>
<feature type="transmembrane region" description="Helical" evidence="5">
    <location>
        <begin position="24"/>
        <end position="43"/>
    </location>
</feature>
<keyword evidence="3 5" id="KW-1133">Transmembrane helix</keyword>
<feature type="transmembrane region" description="Helical" evidence="5">
    <location>
        <begin position="200"/>
        <end position="222"/>
    </location>
</feature>
<evidence type="ECO:0000256" key="3">
    <source>
        <dbReference type="ARBA" id="ARBA00022989"/>
    </source>
</evidence>
<feature type="transmembrane region" description="Helical" evidence="5">
    <location>
        <begin position="49"/>
        <end position="66"/>
    </location>
</feature>
<proteinExistence type="predicted"/>
<reference evidence="6" key="1">
    <citation type="submission" date="2022-08" db="EMBL/GenBank/DDBJ databases">
        <title>Genome Sequence of the sulphate-reducing bacterium, Pseudodesulfovibrio portus JCM14722.</title>
        <authorList>
            <person name="Kondo R."/>
            <person name="Kataoka T."/>
        </authorList>
    </citation>
    <scope>NUCLEOTIDE SEQUENCE</scope>
    <source>
        <strain evidence="6">JCM 14722</strain>
    </source>
</reference>
<feature type="transmembrane region" description="Helical" evidence="5">
    <location>
        <begin position="78"/>
        <end position="101"/>
    </location>
</feature>
<dbReference type="Gene3D" id="1.20.1530.20">
    <property type="match status" value="1"/>
</dbReference>
<dbReference type="Proteomes" id="UP001061361">
    <property type="component" value="Chromosome"/>
</dbReference>
<feature type="transmembrane region" description="Helical" evidence="5">
    <location>
        <begin position="142"/>
        <end position="160"/>
    </location>
</feature>
<dbReference type="InterPro" id="IPR002657">
    <property type="entry name" value="BilAc:Na_symport/Acr3"/>
</dbReference>
<keyword evidence="7" id="KW-1185">Reference proteome</keyword>
<evidence type="ECO:0000313" key="6">
    <source>
        <dbReference type="EMBL" id="BDQ33152.1"/>
    </source>
</evidence>
<organism evidence="6 7">
    <name type="scientific">Pseudodesulfovibrio portus</name>
    <dbReference type="NCBI Taxonomy" id="231439"/>
    <lineage>
        <taxon>Bacteria</taxon>
        <taxon>Pseudomonadati</taxon>
        <taxon>Thermodesulfobacteriota</taxon>
        <taxon>Desulfovibrionia</taxon>
        <taxon>Desulfovibrionales</taxon>
        <taxon>Desulfovibrionaceae</taxon>
    </lineage>
</organism>
<evidence type="ECO:0000256" key="4">
    <source>
        <dbReference type="ARBA" id="ARBA00023136"/>
    </source>
</evidence>
<evidence type="ECO:0000256" key="2">
    <source>
        <dbReference type="ARBA" id="ARBA00022692"/>
    </source>
</evidence>
<evidence type="ECO:0000256" key="1">
    <source>
        <dbReference type="ARBA" id="ARBA00004141"/>
    </source>
</evidence>
<protein>
    <submittedName>
        <fullName evidence="6">Sodium transporter</fullName>
    </submittedName>
</protein>
<evidence type="ECO:0000313" key="7">
    <source>
        <dbReference type="Proteomes" id="UP001061361"/>
    </source>
</evidence>
<comment type="subcellular location">
    <subcellularLocation>
        <location evidence="1">Membrane</location>
        <topology evidence="1">Multi-pass membrane protein</topology>
    </subcellularLocation>
</comment>
<keyword evidence="2 5" id="KW-0812">Transmembrane</keyword>
<dbReference type="EMBL" id="AP026708">
    <property type="protein sequence ID" value="BDQ33152.1"/>
    <property type="molecule type" value="Genomic_DNA"/>
</dbReference>
<feature type="transmembrane region" description="Helical" evidence="5">
    <location>
        <begin position="166"/>
        <end position="188"/>
    </location>
</feature>